<evidence type="ECO:0000313" key="2">
    <source>
        <dbReference type="EMBL" id="UQS86782.1"/>
    </source>
</evidence>
<sequence length="191" mass="21376">MNQELYQKFITNPEIKQNWPAALLRDGVISDLLGEDIHSILYWAGKSMARKYATTNPADLITFFEQSGLGHLTIQSENKTAIEWLIDGPIVNARLAVNADADFMFEAGLLAQSVEQQRGLISEAELNKKSVKKGSVVITVHIDPKNTTDEFETVAPFSVISNRKEQPVEQEPMPNQPTNEAVDQHQDQKTK</sequence>
<organism evidence="2 3">
    <name type="scientific">Nicoliella spurrieriana</name>
    <dbReference type="NCBI Taxonomy" id="2925830"/>
    <lineage>
        <taxon>Bacteria</taxon>
        <taxon>Bacillati</taxon>
        <taxon>Bacillota</taxon>
        <taxon>Bacilli</taxon>
        <taxon>Lactobacillales</taxon>
        <taxon>Lactobacillaceae</taxon>
        <taxon>Nicoliella</taxon>
    </lineage>
</organism>
<name>A0A976RS21_9LACO</name>
<evidence type="ECO:0000256" key="1">
    <source>
        <dbReference type="SAM" id="MobiDB-lite"/>
    </source>
</evidence>
<dbReference type="Gene3D" id="3.30.1380.20">
    <property type="entry name" value="Trafficking protein particle complex subunit 3"/>
    <property type="match status" value="1"/>
</dbReference>
<dbReference type="InterPro" id="IPR019642">
    <property type="entry name" value="DUF2507"/>
</dbReference>
<dbReference type="RefSeq" id="WP_260116585.1">
    <property type="nucleotide sequence ID" value="NZ_CP093361.1"/>
</dbReference>
<dbReference type="KEGG" id="lbe:MOO44_07905"/>
<feature type="region of interest" description="Disordered" evidence="1">
    <location>
        <begin position="158"/>
        <end position="191"/>
    </location>
</feature>
<gene>
    <name evidence="2" type="ORF">MOO44_07905</name>
</gene>
<dbReference type="AlphaFoldDB" id="A0A976RS21"/>
<keyword evidence="3" id="KW-1185">Reference proteome</keyword>
<dbReference type="EMBL" id="CP093361">
    <property type="protein sequence ID" value="UQS86782.1"/>
    <property type="molecule type" value="Genomic_DNA"/>
</dbReference>
<dbReference type="Proteomes" id="UP000831181">
    <property type="component" value="Chromosome"/>
</dbReference>
<dbReference type="Pfam" id="PF10702">
    <property type="entry name" value="DUF2507"/>
    <property type="match status" value="1"/>
</dbReference>
<reference evidence="2" key="1">
    <citation type="journal article" date="2022" name="Int. J. Syst. Evol. Microbiol.">
        <title>Apilactobacillus apisilvae sp. nov., Nicolia spurrieriana gen. nov. sp. nov., Bombilactobacillus folatiphilus sp. nov. and Bombilactobacillus thymidiniphilus sp. nov., four new lactic acid bacterial isolates from stingless bees Tetragonula carbonaria and Austroplebeia australis.</title>
        <authorList>
            <person name="Oliphant S.A."/>
            <person name="Watson-Haigh N.S."/>
            <person name="Sumby K.M."/>
            <person name="Gardner J."/>
            <person name="Groom S."/>
            <person name="Jiranek V."/>
        </authorList>
    </citation>
    <scope>NUCLEOTIDE SEQUENCE</scope>
    <source>
        <strain evidence="2">SGEP1_A5</strain>
    </source>
</reference>
<dbReference type="InterPro" id="IPR024096">
    <property type="entry name" value="NO_sig/Golgi_transp_ligand-bd"/>
</dbReference>
<dbReference type="SUPFAM" id="SSF111126">
    <property type="entry name" value="Ligand-binding domain in the NO signalling and Golgi transport"/>
    <property type="match status" value="1"/>
</dbReference>
<evidence type="ECO:0000313" key="3">
    <source>
        <dbReference type="Proteomes" id="UP000831181"/>
    </source>
</evidence>
<feature type="compositionally biased region" description="Basic and acidic residues" evidence="1">
    <location>
        <begin position="182"/>
        <end position="191"/>
    </location>
</feature>
<proteinExistence type="predicted"/>
<protein>
    <submittedName>
        <fullName evidence="2">YslB family protein</fullName>
    </submittedName>
</protein>
<accession>A0A976RS21</accession>